<gene>
    <name evidence="7" type="ORF">HPB51_026803</name>
</gene>
<dbReference type="Pfam" id="PF05485">
    <property type="entry name" value="THAP"/>
    <property type="match status" value="1"/>
</dbReference>
<evidence type="ECO:0000256" key="4">
    <source>
        <dbReference type="ARBA" id="ARBA00023125"/>
    </source>
</evidence>
<keyword evidence="8" id="KW-1185">Reference proteome</keyword>
<dbReference type="PANTHER" id="PTHR46927">
    <property type="entry name" value="AGAP005574-PA"/>
    <property type="match status" value="1"/>
</dbReference>
<dbReference type="EMBL" id="JABSTU010001723">
    <property type="protein sequence ID" value="KAH7985534.1"/>
    <property type="molecule type" value="Genomic_DNA"/>
</dbReference>
<dbReference type="SMART" id="SM00980">
    <property type="entry name" value="THAP"/>
    <property type="match status" value="1"/>
</dbReference>
<comment type="caution">
    <text evidence="7">The sequence shown here is derived from an EMBL/GenBank/DDBJ whole genome shotgun (WGS) entry which is preliminary data.</text>
</comment>
<evidence type="ECO:0000259" key="6">
    <source>
        <dbReference type="PROSITE" id="PS50950"/>
    </source>
</evidence>
<dbReference type="InterPro" id="IPR048365">
    <property type="entry name" value="TNP-like_RNaseH_N"/>
</dbReference>
<dbReference type="InterPro" id="IPR052224">
    <property type="entry name" value="THAP_domain_protein"/>
</dbReference>
<reference evidence="7" key="1">
    <citation type="journal article" date="2020" name="Cell">
        <title>Large-Scale Comparative Analyses of Tick Genomes Elucidate Their Genetic Diversity and Vector Capacities.</title>
        <authorList>
            <consortium name="Tick Genome and Microbiome Consortium (TIGMIC)"/>
            <person name="Jia N."/>
            <person name="Wang J."/>
            <person name="Shi W."/>
            <person name="Du L."/>
            <person name="Sun Y."/>
            <person name="Zhan W."/>
            <person name="Jiang J.F."/>
            <person name="Wang Q."/>
            <person name="Zhang B."/>
            <person name="Ji P."/>
            <person name="Bell-Sakyi L."/>
            <person name="Cui X.M."/>
            <person name="Yuan T.T."/>
            <person name="Jiang B.G."/>
            <person name="Yang W.F."/>
            <person name="Lam T.T."/>
            <person name="Chang Q.C."/>
            <person name="Ding S.J."/>
            <person name="Wang X.J."/>
            <person name="Zhu J.G."/>
            <person name="Ruan X.D."/>
            <person name="Zhao L."/>
            <person name="Wei J.T."/>
            <person name="Ye R.Z."/>
            <person name="Que T.C."/>
            <person name="Du C.H."/>
            <person name="Zhou Y.H."/>
            <person name="Cheng J.X."/>
            <person name="Dai P.F."/>
            <person name="Guo W.B."/>
            <person name="Han X.H."/>
            <person name="Huang E.J."/>
            <person name="Li L.F."/>
            <person name="Wei W."/>
            <person name="Gao Y.C."/>
            <person name="Liu J.Z."/>
            <person name="Shao H.Z."/>
            <person name="Wang X."/>
            <person name="Wang C.C."/>
            <person name="Yang T.C."/>
            <person name="Huo Q.B."/>
            <person name="Li W."/>
            <person name="Chen H.Y."/>
            <person name="Chen S.E."/>
            <person name="Zhou L.G."/>
            <person name="Ni X.B."/>
            <person name="Tian J.H."/>
            <person name="Sheng Y."/>
            <person name="Liu T."/>
            <person name="Pan Y.S."/>
            <person name="Xia L.Y."/>
            <person name="Li J."/>
            <person name="Zhao F."/>
            <person name="Cao W.C."/>
        </authorList>
    </citation>
    <scope>NUCLEOTIDE SEQUENCE</scope>
    <source>
        <strain evidence="7">Rmic-2018</strain>
    </source>
</reference>
<evidence type="ECO:0000256" key="3">
    <source>
        <dbReference type="ARBA" id="ARBA00022833"/>
    </source>
</evidence>
<proteinExistence type="predicted"/>
<dbReference type="InterPro" id="IPR006612">
    <property type="entry name" value="THAP_Znf"/>
</dbReference>
<reference evidence="7" key="2">
    <citation type="submission" date="2021-09" db="EMBL/GenBank/DDBJ databases">
        <authorList>
            <person name="Jia N."/>
            <person name="Wang J."/>
            <person name="Shi W."/>
            <person name="Du L."/>
            <person name="Sun Y."/>
            <person name="Zhan W."/>
            <person name="Jiang J."/>
            <person name="Wang Q."/>
            <person name="Zhang B."/>
            <person name="Ji P."/>
            <person name="Sakyi L.B."/>
            <person name="Cui X."/>
            <person name="Yuan T."/>
            <person name="Jiang B."/>
            <person name="Yang W."/>
            <person name="Lam T.T.-Y."/>
            <person name="Chang Q."/>
            <person name="Ding S."/>
            <person name="Wang X."/>
            <person name="Zhu J."/>
            <person name="Ruan X."/>
            <person name="Zhao L."/>
            <person name="Wei J."/>
            <person name="Que T."/>
            <person name="Du C."/>
            <person name="Cheng J."/>
            <person name="Dai P."/>
            <person name="Han X."/>
            <person name="Huang E."/>
            <person name="Gao Y."/>
            <person name="Liu J."/>
            <person name="Shao H."/>
            <person name="Ye R."/>
            <person name="Li L."/>
            <person name="Wei W."/>
            <person name="Wang X."/>
            <person name="Wang C."/>
            <person name="Huo Q."/>
            <person name="Li W."/>
            <person name="Guo W."/>
            <person name="Chen H."/>
            <person name="Chen S."/>
            <person name="Zhou L."/>
            <person name="Zhou L."/>
            <person name="Ni X."/>
            <person name="Tian J."/>
            <person name="Zhou Y."/>
            <person name="Sheng Y."/>
            <person name="Liu T."/>
            <person name="Pan Y."/>
            <person name="Xia L."/>
            <person name="Li J."/>
            <person name="Zhao F."/>
            <person name="Cao W."/>
        </authorList>
    </citation>
    <scope>NUCLEOTIDE SEQUENCE</scope>
    <source>
        <strain evidence="7">Rmic-2018</strain>
        <tissue evidence="7">Larvae</tissue>
    </source>
</reference>
<sequence>MSSTGKKARQTHCFAPGCTSDYVSSRQPGQHVSLFSVQKDPVRFEAWRQAVPRANKSLYARSALCEHHFNEQYIDRCFTHVIKVEIVEIPREQPPLKADAVPTVFPNVPAYLSKKAPKKRTSRTSTCGLPTKIRREESSVFAPACDEATASLGAGSDCNELPVSISPAVPDMSKCALPSAYWARHVIAGSNAVTSFSVCALEGENIWFEKYVLMVTNESTIQATLFVQARKVKTVHVTDVEMAEELLRNVDSMIPCSGFGRTGEFEANAKGKVKTCGGRTFSSSCPGNAQTLEKACPQCKHLRRLLLNQASYARRKVKTCVRPLSYRLKLRTAQVKRSRQSVLQAKSRIKELKQKNMDIDSAVFEEAIEALPAKQQHLVKACFAASKRKCTRGMKYESEWVLECLFMCMKSPRLYEHIRKHRIMTLPSRKSLRRYLKNYRSGFGLNEKVFTAVAEKTKTMDSFQCHGGLLIDEIKLSENLSVDSNGTIEGFVDLGKFTPERSNVSPGLLRSLLGADSAKDVTSQRKLDELLDAGNLEKAHEVLNECGHGSEHAAMVVQASDSRLI</sequence>
<dbReference type="PANTHER" id="PTHR46927:SF3">
    <property type="entry name" value="THAP-TYPE DOMAIN-CONTAINING PROTEIN"/>
    <property type="match status" value="1"/>
</dbReference>
<keyword evidence="3" id="KW-0862">Zinc</keyword>
<protein>
    <recommendedName>
        <fullName evidence="6">THAP-type domain-containing protein</fullName>
    </recommendedName>
</protein>
<dbReference type="AlphaFoldDB" id="A0A9J6D2I1"/>
<name>A0A9J6D2I1_RHIMP</name>
<evidence type="ECO:0000256" key="1">
    <source>
        <dbReference type="ARBA" id="ARBA00022723"/>
    </source>
</evidence>
<evidence type="ECO:0000256" key="5">
    <source>
        <dbReference type="PROSITE-ProRule" id="PRU00309"/>
    </source>
</evidence>
<dbReference type="VEuPathDB" id="VectorBase:LOC119176935"/>
<dbReference type="PROSITE" id="PS50950">
    <property type="entry name" value="ZF_THAP"/>
    <property type="match status" value="1"/>
</dbReference>
<dbReference type="Pfam" id="PF21787">
    <property type="entry name" value="TNP-like_RNaseH_N"/>
    <property type="match status" value="1"/>
</dbReference>
<keyword evidence="1" id="KW-0479">Metal-binding</keyword>
<evidence type="ECO:0000313" key="7">
    <source>
        <dbReference type="EMBL" id="KAH7985534.1"/>
    </source>
</evidence>
<dbReference type="GO" id="GO:0008270">
    <property type="term" value="F:zinc ion binding"/>
    <property type="evidence" value="ECO:0007669"/>
    <property type="project" value="UniProtKB-KW"/>
</dbReference>
<evidence type="ECO:0000313" key="8">
    <source>
        <dbReference type="Proteomes" id="UP000821866"/>
    </source>
</evidence>
<evidence type="ECO:0000256" key="2">
    <source>
        <dbReference type="ARBA" id="ARBA00022771"/>
    </source>
</evidence>
<keyword evidence="4 5" id="KW-0238">DNA-binding</keyword>
<feature type="domain" description="THAP-type" evidence="6">
    <location>
        <begin position="9"/>
        <end position="105"/>
    </location>
</feature>
<keyword evidence="2 5" id="KW-0863">Zinc-finger</keyword>
<accession>A0A9J6D2I1</accession>
<organism evidence="7 8">
    <name type="scientific">Rhipicephalus microplus</name>
    <name type="common">Cattle tick</name>
    <name type="synonym">Boophilus microplus</name>
    <dbReference type="NCBI Taxonomy" id="6941"/>
    <lineage>
        <taxon>Eukaryota</taxon>
        <taxon>Metazoa</taxon>
        <taxon>Ecdysozoa</taxon>
        <taxon>Arthropoda</taxon>
        <taxon>Chelicerata</taxon>
        <taxon>Arachnida</taxon>
        <taxon>Acari</taxon>
        <taxon>Parasitiformes</taxon>
        <taxon>Ixodida</taxon>
        <taxon>Ixodoidea</taxon>
        <taxon>Ixodidae</taxon>
        <taxon>Rhipicephalinae</taxon>
        <taxon>Rhipicephalus</taxon>
        <taxon>Boophilus</taxon>
    </lineage>
</organism>
<dbReference type="SUPFAM" id="SSF57716">
    <property type="entry name" value="Glucocorticoid receptor-like (DNA-binding domain)"/>
    <property type="match status" value="1"/>
</dbReference>
<dbReference type="Proteomes" id="UP000821866">
    <property type="component" value="Unassembled WGS sequence"/>
</dbReference>
<dbReference type="GO" id="GO:0003677">
    <property type="term" value="F:DNA binding"/>
    <property type="evidence" value="ECO:0007669"/>
    <property type="project" value="UniProtKB-UniRule"/>
</dbReference>